<keyword evidence="4" id="KW-1185">Reference proteome</keyword>
<dbReference type="GeneID" id="36589699"/>
<keyword evidence="1" id="KW-0812">Transmembrane</keyword>
<dbReference type="EMBL" id="KZ613905">
    <property type="protein sequence ID" value="PMD52350.1"/>
    <property type="molecule type" value="Genomic_DNA"/>
</dbReference>
<evidence type="ECO:0000313" key="3">
    <source>
        <dbReference type="EMBL" id="PMD52350.1"/>
    </source>
</evidence>
<organism evidence="3 4">
    <name type="scientific">Hyaloscypha bicolor E</name>
    <dbReference type="NCBI Taxonomy" id="1095630"/>
    <lineage>
        <taxon>Eukaryota</taxon>
        <taxon>Fungi</taxon>
        <taxon>Dikarya</taxon>
        <taxon>Ascomycota</taxon>
        <taxon>Pezizomycotina</taxon>
        <taxon>Leotiomycetes</taxon>
        <taxon>Helotiales</taxon>
        <taxon>Hyaloscyphaceae</taxon>
        <taxon>Hyaloscypha</taxon>
        <taxon>Hyaloscypha bicolor</taxon>
    </lineage>
</organism>
<proteinExistence type="predicted"/>
<dbReference type="RefSeq" id="XP_024729254.1">
    <property type="nucleotide sequence ID" value="XM_024881622.1"/>
</dbReference>
<dbReference type="OrthoDB" id="5215637at2759"/>
<protein>
    <recommendedName>
        <fullName evidence="5">Mid2 domain-containing protein</fullName>
    </recommendedName>
</protein>
<feature type="signal peptide" evidence="2">
    <location>
        <begin position="1"/>
        <end position="24"/>
    </location>
</feature>
<dbReference type="InParanoid" id="A0A2J6SNQ3"/>
<keyword evidence="2" id="KW-0732">Signal</keyword>
<keyword evidence="1" id="KW-0472">Membrane</keyword>
<sequence length="394" mass="41717">MRSLLTSVVPFVTFGLSHLRFVEAFEQCYYPDGSIPTDWIWEACTGAQYSSCCVPSEGDICQPDGLCYYPAAGISYRGTCTDRTWNDPSCNADICVTGFETTWNWAIKCDGAGGAETWACGIIDDYGHESPTSITCPANEAAQTAGSNFVTTGSTTSAARYTPPPTVDPKVYSVFTSSYTATLTASQETTTLTTTYASTFTSKISAAAATTTGSGSGVPVPVTSNSTSSNTKGAVTLSIGALIGIIVTIIALLTLGLGTAVILRNKRLKKKEEAIRLNTASPPPPNGPVGRDQIYPYEAPANEVGDAEKLRRQYGYVGPKVDTYEIDDHSVHGRGEKSAAMGMGAGRTGVAEMRGEYGEPLRSPAPEYSVAVMPVELDASPAPSRGENRPYGRY</sequence>
<reference evidence="3 4" key="1">
    <citation type="submission" date="2016-04" db="EMBL/GenBank/DDBJ databases">
        <title>A degradative enzymes factory behind the ericoid mycorrhizal symbiosis.</title>
        <authorList>
            <consortium name="DOE Joint Genome Institute"/>
            <person name="Martino E."/>
            <person name="Morin E."/>
            <person name="Grelet G."/>
            <person name="Kuo A."/>
            <person name="Kohler A."/>
            <person name="Daghino S."/>
            <person name="Barry K."/>
            <person name="Choi C."/>
            <person name="Cichocki N."/>
            <person name="Clum A."/>
            <person name="Copeland A."/>
            <person name="Hainaut M."/>
            <person name="Haridas S."/>
            <person name="Labutti K."/>
            <person name="Lindquist E."/>
            <person name="Lipzen A."/>
            <person name="Khouja H.-R."/>
            <person name="Murat C."/>
            <person name="Ohm R."/>
            <person name="Olson A."/>
            <person name="Spatafora J."/>
            <person name="Veneault-Fourrey C."/>
            <person name="Henrissat B."/>
            <person name="Grigoriev I."/>
            <person name="Martin F."/>
            <person name="Perotto S."/>
        </authorList>
    </citation>
    <scope>NUCLEOTIDE SEQUENCE [LARGE SCALE GENOMIC DNA]</scope>
    <source>
        <strain evidence="3 4">E</strain>
    </source>
</reference>
<feature type="chain" id="PRO_5014466113" description="Mid2 domain-containing protein" evidence="2">
    <location>
        <begin position="25"/>
        <end position="394"/>
    </location>
</feature>
<evidence type="ECO:0008006" key="5">
    <source>
        <dbReference type="Google" id="ProtNLM"/>
    </source>
</evidence>
<dbReference type="AlphaFoldDB" id="A0A2J6SNQ3"/>
<evidence type="ECO:0000256" key="1">
    <source>
        <dbReference type="SAM" id="Phobius"/>
    </source>
</evidence>
<evidence type="ECO:0000256" key="2">
    <source>
        <dbReference type="SAM" id="SignalP"/>
    </source>
</evidence>
<name>A0A2J6SNQ3_9HELO</name>
<dbReference type="STRING" id="1095630.A0A2J6SNQ3"/>
<feature type="transmembrane region" description="Helical" evidence="1">
    <location>
        <begin position="237"/>
        <end position="263"/>
    </location>
</feature>
<dbReference type="Proteomes" id="UP000235371">
    <property type="component" value="Unassembled WGS sequence"/>
</dbReference>
<keyword evidence="1" id="KW-1133">Transmembrane helix</keyword>
<gene>
    <name evidence="3" type="ORF">K444DRAFT_620004</name>
</gene>
<accession>A0A2J6SNQ3</accession>
<evidence type="ECO:0000313" key="4">
    <source>
        <dbReference type="Proteomes" id="UP000235371"/>
    </source>
</evidence>